<proteinExistence type="predicted"/>
<accession>W7XAW4</accession>
<dbReference type="AlphaFoldDB" id="W7XAW4"/>
<evidence type="ECO:0000313" key="1">
    <source>
        <dbReference type="EMBL" id="EWS73563.1"/>
    </source>
</evidence>
<keyword evidence="2" id="KW-1185">Reference proteome</keyword>
<dbReference type="GeneID" id="24438686"/>
<gene>
    <name evidence="1" type="ORF">TTHERM_000384683</name>
</gene>
<dbReference type="Proteomes" id="UP000009168">
    <property type="component" value="Unassembled WGS sequence"/>
</dbReference>
<evidence type="ECO:0000313" key="2">
    <source>
        <dbReference type="Proteomes" id="UP000009168"/>
    </source>
</evidence>
<dbReference type="EMBL" id="GG662644">
    <property type="protein sequence ID" value="EWS73563.1"/>
    <property type="molecule type" value="Genomic_DNA"/>
</dbReference>
<name>W7XAW4_TETTS</name>
<dbReference type="RefSeq" id="XP_012653886.1">
    <property type="nucleotide sequence ID" value="XM_012798432.1"/>
</dbReference>
<protein>
    <submittedName>
        <fullName evidence="1">Uncharacterized protein</fullName>
    </submittedName>
</protein>
<dbReference type="KEGG" id="tet:TTHERM_000384683"/>
<organism evidence="1 2">
    <name type="scientific">Tetrahymena thermophila (strain SB210)</name>
    <dbReference type="NCBI Taxonomy" id="312017"/>
    <lineage>
        <taxon>Eukaryota</taxon>
        <taxon>Sar</taxon>
        <taxon>Alveolata</taxon>
        <taxon>Ciliophora</taxon>
        <taxon>Intramacronucleata</taxon>
        <taxon>Oligohymenophorea</taxon>
        <taxon>Hymenostomatida</taxon>
        <taxon>Tetrahymenina</taxon>
        <taxon>Tetrahymenidae</taxon>
        <taxon>Tetrahymena</taxon>
    </lineage>
</organism>
<dbReference type="InParanoid" id="W7XAW4"/>
<reference evidence="2" key="1">
    <citation type="journal article" date="2006" name="PLoS Biol.">
        <title>Macronuclear genome sequence of the ciliate Tetrahymena thermophila, a model eukaryote.</title>
        <authorList>
            <person name="Eisen J.A."/>
            <person name="Coyne R.S."/>
            <person name="Wu M."/>
            <person name="Wu D."/>
            <person name="Thiagarajan M."/>
            <person name="Wortman J.R."/>
            <person name="Badger J.H."/>
            <person name="Ren Q."/>
            <person name="Amedeo P."/>
            <person name="Jones K.M."/>
            <person name="Tallon L.J."/>
            <person name="Delcher A.L."/>
            <person name="Salzberg S.L."/>
            <person name="Silva J.C."/>
            <person name="Haas B.J."/>
            <person name="Majoros W.H."/>
            <person name="Farzad M."/>
            <person name="Carlton J.M."/>
            <person name="Smith R.K. Jr."/>
            <person name="Garg J."/>
            <person name="Pearlman R.E."/>
            <person name="Karrer K.M."/>
            <person name="Sun L."/>
            <person name="Manning G."/>
            <person name="Elde N.C."/>
            <person name="Turkewitz A.P."/>
            <person name="Asai D.J."/>
            <person name="Wilkes D.E."/>
            <person name="Wang Y."/>
            <person name="Cai H."/>
            <person name="Collins K."/>
            <person name="Stewart B.A."/>
            <person name="Lee S.R."/>
            <person name="Wilamowska K."/>
            <person name="Weinberg Z."/>
            <person name="Ruzzo W.L."/>
            <person name="Wloga D."/>
            <person name="Gaertig J."/>
            <person name="Frankel J."/>
            <person name="Tsao C.-C."/>
            <person name="Gorovsky M.A."/>
            <person name="Keeling P.J."/>
            <person name="Waller R.F."/>
            <person name="Patron N.J."/>
            <person name="Cherry J.M."/>
            <person name="Stover N.A."/>
            <person name="Krieger C.J."/>
            <person name="del Toro C."/>
            <person name="Ryder H.F."/>
            <person name="Williamson S.C."/>
            <person name="Barbeau R.A."/>
            <person name="Hamilton E.P."/>
            <person name="Orias E."/>
        </authorList>
    </citation>
    <scope>NUCLEOTIDE SEQUENCE [LARGE SCALE GENOMIC DNA]</scope>
    <source>
        <strain evidence="2">SB210</strain>
    </source>
</reference>
<sequence length="287" mass="34066">MHLNDQSQSFQCTYYIYFPSSSLYSNYLYKYQIFQSFTMKQSIFGSSISKAFSTYFKIIFYYSTQQQKESIKVFYSCYLDIQIIYFQKSKEKSQLSLRLSSISCIVSFSISKKQNLEFNSSQMTKILLFQSYEHLQFQIYRLFYEAYLQTRFFNPLNDLSKNLQLLYLIKEQRPFYTNKSHQSKSLASQLSELHFFQIYSSSSQSSSSQIQIIFANSLLFVSYKKKLFVASYAFICENVSQKSSILQYYQLFQYDYENYGAFIVFLLVSAVDIKYYDVFSSLLSLYG</sequence>